<evidence type="ECO:0000313" key="3">
    <source>
        <dbReference type="WBParaSite" id="PEQ_0000661901-mRNA-1"/>
    </source>
</evidence>
<dbReference type="PANTHER" id="PTHR11607">
    <property type="entry name" value="ALPHA-MANNOSIDASE"/>
    <property type="match status" value="1"/>
</dbReference>
<name>A0A914RJC6_PAREQ</name>
<dbReference type="GO" id="GO:0004559">
    <property type="term" value="F:alpha-mannosidase activity"/>
    <property type="evidence" value="ECO:0007669"/>
    <property type="project" value="InterPro"/>
</dbReference>
<evidence type="ECO:0000259" key="1">
    <source>
        <dbReference type="Pfam" id="PF01074"/>
    </source>
</evidence>
<dbReference type="InterPro" id="IPR011330">
    <property type="entry name" value="Glyco_hydro/deAcase_b/a-brl"/>
</dbReference>
<keyword evidence="2" id="KW-1185">Reference proteome</keyword>
<dbReference type="PANTHER" id="PTHR11607:SF3">
    <property type="entry name" value="LYSOSOMAL ALPHA-MANNOSIDASE"/>
    <property type="match status" value="1"/>
</dbReference>
<organism evidence="2 3">
    <name type="scientific">Parascaris equorum</name>
    <name type="common">Equine roundworm</name>
    <dbReference type="NCBI Taxonomy" id="6256"/>
    <lineage>
        <taxon>Eukaryota</taxon>
        <taxon>Metazoa</taxon>
        <taxon>Ecdysozoa</taxon>
        <taxon>Nematoda</taxon>
        <taxon>Chromadorea</taxon>
        <taxon>Rhabditida</taxon>
        <taxon>Spirurina</taxon>
        <taxon>Ascaridomorpha</taxon>
        <taxon>Ascaridoidea</taxon>
        <taxon>Ascarididae</taxon>
        <taxon>Parascaris</taxon>
    </lineage>
</organism>
<feature type="domain" description="Glycoside hydrolase family 38 N-terminal" evidence="1">
    <location>
        <begin position="2"/>
        <end position="85"/>
    </location>
</feature>
<dbReference type="GO" id="GO:0006013">
    <property type="term" value="P:mannose metabolic process"/>
    <property type="evidence" value="ECO:0007669"/>
    <property type="project" value="InterPro"/>
</dbReference>
<dbReference type="Pfam" id="PF01074">
    <property type="entry name" value="Glyco_hydro_38N"/>
    <property type="match status" value="1"/>
</dbReference>
<dbReference type="GO" id="GO:0006491">
    <property type="term" value="P:N-glycan processing"/>
    <property type="evidence" value="ECO:0007669"/>
    <property type="project" value="TreeGrafter"/>
</dbReference>
<dbReference type="GO" id="GO:0000139">
    <property type="term" value="C:Golgi membrane"/>
    <property type="evidence" value="ECO:0007669"/>
    <property type="project" value="TreeGrafter"/>
</dbReference>
<reference evidence="3" key="1">
    <citation type="submission" date="2022-11" db="UniProtKB">
        <authorList>
            <consortium name="WormBaseParasite"/>
        </authorList>
    </citation>
    <scope>IDENTIFICATION</scope>
</reference>
<dbReference type="WBParaSite" id="PEQ_0000661901-mRNA-1">
    <property type="protein sequence ID" value="PEQ_0000661901-mRNA-1"/>
    <property type="gene ID" value="PEQ_0000661901"/>
</dbReference>
<dbReference type="Gene3D" id="3.20.110.10">
    <property type="entry name" value="Glycoside hydrolase 38, N terminal domain"/>
    <property type="match status" value="1"/>
</dbReference>
<proteinExistence type="predicted"/>
<accession>A0A914RJC6</accession>
<protein>
    <submittedName>
        <fullName evidence="3">Glycoside hydrolase family 38 N-terminal domain-containing protein</fullName>
    </submittedName>
</protein>
<dbReference type="InterPro" id="IPR050843">
    <property type="entry name" value="Glycosyl_Hydrlase_38"/>
</dbReference>
<dbReference type="InterPro" id="IPR000602">
    <property type="entry name" value="Glyco_hydro_38_N"/>
</dbReference>
<evidence type="ECO:0000313" key="2">
    <source>
        <dbReference type="Proteomes" id="UP000887564"/>
    </source>
</evidence>
<dbReference type="SUPFAM" id="SSF88713">
    <property type="entry name" value="Glycoside hydrolase/deacetylase"/>
    <property type="match status" value="1"/>
</dbReference>
<dbReference type="AlphaFoldDB" id="A0A914RJC6"/>
<dbReference type="Proteomes" id="UP000887564">
    <property type="component" value="Unplaced"/>
</dbReference>
<dbReference type="InterPro" id="IPR027291">
    <property type="entry name" value="Glyco_hydro_38_N_sf"/>
</dbReference>
<sequence>MPKNHWSIDPFGLSPTLAFLMSKANMSNAVVQRVHYSVKKYLAEQNKLEFKWRQLWKDLFVHVMPFYSYDIPHTCGPDPKVCCQFDFWRLHSGGCPWNVPPVEITAENLATRFVILAV</sequence>